<evidence type="ECO:0000256" key="3">
    <source>
        <dbReference type="ARBA" id="ARBA00022692"/>
    </source>
</evidence>
<dbReference type="InterPro" id="IPR000758">
    <property type="entry name" value="Enterovir_OMP"/>
</dbReference>
<organism evidence="7 8">
    <name type="scientific">Salmonella enterica I</name>
    <dbReference type="NCBI Taxonomy" id="59201"/>
    <lineage>
        <taxon>Bacteria</taxon>
        <taxon>Pseudomonadati</taxon>
        <taxon>Pseudomonadota</taxon>
        <taxon>Gammaproteobacteria</taxon>
        <taxon>Enterobacterales</taxon>
        <taxon>Enterobacteriaceae</taxon>
        <taxon>Salmonella</taxon>
    </lineage>
</organism>
<dbReference type="EMBL" id="UGXK01000001">
    <property type="protein sequence ID" value="SUG69534.1"/>
    <property type="molecule type" value="Genomic_DNA"/>
</dbReference>
<dbReference type="InterPro" id="IPR051723">
    <property type="entry name" value="Bact_OM_Invasion-Related"/>
</dbReference>
<dbReference type="Gene3D" id="2.40.160.20">
    <property type="match status" value="1"/>
</dbReference>
<dbReference type="InterPro" id="IPR027385">
    <property type="entry name" value="Beta-barrel_OMP"/>
</dbReference>
<dbReference type="PANTHER" id="PTHR35892:SF2">
    <property type="entry name" value="OUTER MEMBRANE PROTEIN PAGN"/>
    <property type="match status" value="1"/>
</dbReference>
<accession>A0A379UMH1</accession>
<sequence length="115" mass="12547">MDSGRWVQFTYTSADVNNYGYKVGDADYTSLLVGPSYRFNDYLNAYVMIGAANGHIKDNWGNSDNKTAFAYGAGIQLNPVENIAVNASYEHTSFSTDADSDVKAGTWVLGVGYSF</sequence>
<dbReference type="PRINTS" id="PR00316">
    <property type="entry name" value="ENTEROVIROMP"/>
</dbReference>
<comment type="subcellular location">
    <subcellularLocation>
        <location evidence="1">Cell outer membrane</location>
        <topology evidence="1">Multi-pass membrane protein</topology>
    </subcellularLocation>
</comment>
<evidence type="ECO:0000256" key="1">
    <source>
        <dbReference type="ARBA" id="ARBA00004571"/>
    </source>
</evidence>
<evidence type="ECO:0000313" key="7">
    <source>
        <dbReference type="EMBL" id="SUG69534.1"/>
    </source>
</evidence>
<feature type="domain" description="Outer membrane protein beta-barrel" evidence="6">
    <location>
        <begin position="9"/>
        <end position="115"/>
    </location>
</feature>
<dbReference type="InterPro" id="IPR011250">
    <property type="entry name" value="OMP/PagP_B-barrel"/>
</dbReference>
<evidence type="ECO:0000259" key="6">
    <source>
        <dbReference type="Pfam" id="PF13505"/>
    </source>
</evidence>
<evidence type="ECO:0000256" key="4">
    <source>
        <dbReference type="ARBA" id="ARBA00022729"/>
    </source>
</evidence>
<protein>
    <submittedName>
        <fullName evidence="7">Attachment/invasion protein</fullName>
    </submittedName>
</protein>
<keyword evidence="4" id="KW-0732">Signal</keyword>
<reference evidence="7 8" key="1">
    <citation type="submission" date="2018-06" db="EMBL/GenBank/DDBJ databases">
        <authorList>
            <consortium name="Pathogen Informatics"/>
            <person name="Doyle S."/>
        </authorList>
    </citation>
    <scope>NUCLEOTIDE SEQUENCE [LARGE SCALE GENOMIC DNA]</scope>
    <source>
        <strain evidence="7 8">NCTC5798</strain>
    </source>
</reference>
<keyword evidence="2" id="KW-1134">Transmembrane beta strand</keyword>
<dbReference type="Proteomes" id="UP000255534">
    <property type="component" value="Unassembled WGS sequence"/>
</dbReference>
<dbReference type="SUPFAM" id="SSF56925">
    <property type="entry name" value="OMPA-like"/>
    <property type="match status" value="1"/>
</dbReference>
<dbReference type="AlphaFoldDB" id="A0A379UMH1"/>
<keyword evidence="3" id="KW-0812">Transmembrane</keyword>
<dbReference type="GO" id="GO:0044384">
    <property type="term" value="C:host outer membrane"/>
    <property type="evidence" value="ECO:0007669"/>
    <property type="project" value="InterPro"/>
</dbReference>
<evidence type="ECO:0000313" key="8">
    <source>
        <dbReference type="Proteomes" id="UP000255534"/>
    </source>
</evidence>
<evidence type="ECO:0000256" key="2">
    <source>
        <dbReference type="ARBA" id="ARBA00022452"/>
    </source>
</evidence>
<keyword evidence="5" id="KW-0472">Membrane</keyword>
<dbReference type="PANTHER" id="PTHR35892">
    <property type="entry name" value="OUTER MEMBRANE PROTEIN PAGN-RELATED"/>
    <property type="match status" value="1"/>
</dbReference>
<name>A0A379UMH1_SALET</name>
<gene>
    <name evidence="7" type="primary">ail_1</name>
    <name evidence="7" type="ORF">NCTC5798_00606</name>
</gene>
<evidence type="ECO:0000256" key="5">
    <source>
        <dbReference type="ARBA" id="ARBA00023136"/>
    </source>
</evidence>
<dbReference type="GO" id="GO:0009279">
    <property type="term" value="C:cell outer membrane"/>
    <property type="evidence" value="ECO:0007669"/>
    <property type="project" value="UniProtKB-SubCell"/>
</dbReference>
<dbReference type="Pfam" id="PF13505">
    <property type="entry name" value="OMP_b-brl"/>
    <property type="match status" value="1"/>
</dbReference>
<proteinExistence type="predicted"/>